<evidence type="ECO:0000313" key="3">
    <source>
        <dbReference type="Proteomes" id="UP000015530"/>
    </source>
</evidence>
<gene>
    <name evidence="2" type="ORF">CGLO_01864</name>
</gene>
<evidence type="ECO:0000313" key="2">
    <source>
        <dbReference type="EMBL" id="EQB57947.1"/>
    </source>
</evidence>
<dbReference type="EMBL" id="AMYD01000389">
    <property type="protein sequence ID" value="EQB57947.1"/>
    <property type="molecule type" value="Genomic_DNA"/>
</dbReference>
<reference evidence="3" key="1">
    <citation type="journal article" date="2013" name="Mol. Plant Microbe Interact.">
        <title>Global aspects of pacC regulation of pathogenicity genes in Colletotrichum gloeosporioides as revealed by transcriptome analysis.</title>
        <authorList>
            <person name="Alkan N."/>
            <person name="Meng X."/>
            <person name="Friedlander G."/>
            <person name="Reuveni E."/>
            <person name="Sukno S."/>
            <person name="Sherman A."/>
            <person name="Thon M."/>
            <person name="Fluhr R."/>
            <person name="Prusky D."/>
        </authorList>
    </citation>
    <scope>NUCLEOTIDE SEQUENCE [LARGE SCALE GENOMIC DNA]</scope>
    <source>
        <strain evidence="3">Cg-14</strain>
    </source>
</reference>
<evidence type="ECO:0000256" key="1">
    <source>
        <dbReference type="SAM" id="Coils"/>
    </source>
</evidence>
<feature type="coiled-coil region" evidence="1">
    <location>
        <begin position="53"/>
        <end position="118"/>
    </location>
</feature>
<keyword evidence="1" id="KW-0175">Coiled coil</keyword>
<sequence length="204" mass="23115">MSIRCALAELRATKLEKVFYPTAEIYFVFKATPLSTSTNAAMTNKGRPGQGARRRARKRAKLANESLVAAEAASNDALTRRQRITAEHESRKQTNARLRQVEEDVKESRAALAEGKQAIETAVNNHMTKMNQWRTKSAYSSAISQALVNANIENTTKAFNAEVGRVSDKEQEMRDRLEKENREIKQMMEEMAAQIRDLKEKIEK</sequence>
<feature type="coiled-coil region" evidence="1">
    <location>
        <begin position="163"/>
        <end position="204"/>
    </location>
</feature>
<dbReference type="OrthoDB" id="10367723at2759"/>
<accession>T0KQY7</accession>
<protein>
    <submittedName>
        <fullName evidence="2">Uncharacterized protein</fullName>
    </submittedName>
</protein>
<dbReference type="AlphaFoldDB" id="T0KQY7"/>
<organism evidence="2 3">
    <name type="scientific">Colletotrichum gloeosporioides (strain Cg-14)</name>
    <name type="common">Anthracnose fungus</name>
    <name type="synonym">Glomerella cingulata</name>
    <dbReference type="NCBI Taxonomy" id="1237896"/>
    <lineage>
        <taxon>Eukaryota</taxon>
        <taxon>Fungi</taxon>
        <taxon>Dikarya</taxon>
        <taxon>Ascomycota</taxon>
        <taxon>Pezizomycotina</taxon>
        <taxon>Sordariomycetes</taxon>
        <taxon>Hypocreomycetidae</taxon>
        <taxon>Glomerellales</taxon>
        <taxon>Glomerellaceae</taxon>
        <taxon>Colletotrichum</taxon>
        <taxon>Colletotrichum gloeosporioides species complex</taxon>
    </lineage>
</organism>
<proteinExistence type="predicted"/>
<name>T0KQY7_COLGC</name>
<dbReference type="HOGENOM" id="CLU_1343140_0_0_1"/>
<comment type="caution">
    <text evidence="2">The sequence shown here is derived from an EMBL/GenBank/DDBJ whole genome shotgun (WGS) entry which is preliminary data.</text>
</comment>
<dbReference type="Proteomes" id="UP000015530">
    <property type="component" value="Unassembled WGS sequence"/>
</dbReference>